<accession>A0A4S2LAM6</accession>
<comment type="caution">
    <text evidence="10">The sequence shown here is derived from an EMBL/GenBank/DDBJ whole genome shotgun (WGS) entry which is preliminary data.</text>
</comment>
<dbReference type="SUPFAM" id="SSF88713">
    <property type="entry name" value="Glycoside hydrolase/deacetylase"/>
    <property type="match status" value="2"/>
</dbReference>
<dbReference type="STRING" id="300112.A0A4S2LAM6"/>
<feature type="non-terminal residue" evidence="10">
    <location>
        <position position="1575"/>
    </location>
</feature>
<evidence type="ECO:0000256" key="1">
    <source>
        <dbReference type="ARBA" id="ARBA00004648"/>
    </source>
</evidence>
<evidence type="ECO:0000259" key="9">
    <source>
        <dbReference type="PROSITE" id="PS50940"/>
    </source>
</evidence>
<dbReference type="SUPFAM" id="SSF53448">
    <property type="entry name" value="Nucleotide-diphospho-sugar transferases"/>
    <property type="match status" value="1"/>
</dbReference>
<dbReference type="GO" id="GO:0005975">
    <property type="term" value="P:carbohydrate metabolic process"/>
    <property type="evidence" value="ECO:0007669"/>
    <property type="project" value="InterPro"/>
</dbReference>
<dbReference type="Gene3D" id="3.90.550.10">
    <property type="entry name" value="Spore Coat Polysaccharide Biosynthesis Protein SpsA, Chain A"/>
    <property type="match status" value="1"/>
</dbReference>
<dbReference type="InterPro" id="IPR036508">
    <property type="entry name" value="Chitin-bd_dom_sf"/>
</dbReference>
<dbReference type="Proteomes" id="UP000310200">
    <property type="component" value="Unassembled WGS sequence"/>
</dbReference>
<dbReference type="InterPro" id="IPR002509">
    <property type="entry name" value="NODB_dom"/>
</dbReference>
<dbReference type="GO" id="GO:1901135">
    <property type="term" value="P:carbohydrate derivative metabolic process"/>
    <property type="evidence" value="ECO:0007669"/>
    <property type="project" value="UniProtKB-ARBA"/>
</dbReference>
<keyword evidence="6" id="KW-1015">Disulfide bond</keyword>
<evidence type="ECO:0000313" key="11">
    <source>
        <dbReference type="Proteomes" id="UP000310200"/>
    </source>
</evidence>
<keyword evidence="3" id="KW-0808">Transferase</keyword>
<dbReference type="InterPro" id="IPR002557">
    <property type="entry name" value="Chitin-bd_dom"/>
</dbReference>
<proteinExistence type="inferred from homology"/>
<dbReference type="Gene3D" id="2.170.140.10">
    <property type="entry name" value="Chitin binding domain"/>
    <property type="match status" value="1"/>
</dbReference>
<dbReference type="GO" id="GO:0016757">
    <property type="term" value="F:glycosyltransferase activity"/>
    <property type="evidence" value="ECO:0007669"/>
    <property type="project" value="InterPro"/>
</dbReference>
<evidence type="ECO:0000256" key="8">
    <source>
        <dbReference type="SAM" id="Phobius"/>
    </source>
</evidence>
<feature type="non-terminal residue" evidence="10">
    <location>
        <position position="1"/>
    </location>
</feature>
<dbReference type="InterPro" id="IPR052740">
    <property type="entry name" value="CE4"/>
</dbReference>
<dbReference type="Pfam" id="PF03016">
    <property type="entry name" value="Exostosin_GT47"/>
    <property type="match status" value="1"/>
</dbReference>
<evidence type="ECO:0000256" key="6">
    <source>
        <dbReference type="ARBA" id="ARBA00023157"/>
    </source>
</evidence>
<dbReference type="GO" id="GO:0016810">
    <property type="term" value="F:hydrolase activity, acting on carbon-nitrogen (but not peptide) bonds"/>
    <property type="evidence" value="ECO:0007669"/>
    <property type="project" value="InterPro"/>
</dbReference>
<dbReference type="SMART" id="SM00494">
    <property type="entry name" value="ChtBD2"/>
    <property type="match status" value="1"/>
</dbReference>
<dbReference type="PROSITE" id="PS50940">
    <property type="entry name" value="CHIT_BIND_II"/>
    <property type="match status" value="1"/>
</dbReference>
<dbReference type="PANTHER" id="PTHR45985">
    <property type="match status" value="1"/>
</dbReference>
<evidence type="ECO:0000256" key="5">
    <source>
        <dbReference type="ARBA" id="ARBA00022989"/>
    </source>
</evidence>
<evidence type="ECO:0000256" key="2">
    <source>
        <dbReference type="ARBA" id="ARBA00010271"/>
    </source>
</evidence>
<keyword evidence="11" id="KW-1185">Reference proteome</keyword>
<comment type="subcellular location">
    <subcellularLocation>
        <location evidence="1">Endoplasmic reticulum membrane</location>
        <topology evidence="1">Single-pass type II membrane protein</topology>
    </subcellularLocation>
</comment>
<dbReference type="SUPFAM" id="SSF57625">
    <property type="entry name" value="Invertebrate chitin-binding proteins"/>
    <property type="match status" value="1"/>
</dbReference>
<dbReference type="FunFam" id="3.20.20.370:FF:000003">
    <property type="entry name" value="CLUMA_CG003232, isoform B"/>
    <property type="match status" value="1"/>
</dbReference>
<dbReference type="GO" id="GO:0005789">
    <property type="term" value="C:endoplasmic reticulum membrane"/>
    <property type="evidence" value="ECO:0007669"/>
    <property type="project" value="UniProtKB-SubCell"/>
</dbReference>
<evidence type="ECO:0000256" key="3">
    <source>
        <dbReference type="ARBA" id="ARBA00022679"/>
    </source>
</evidence>
<feature type="region of interest" description="Disordered" evidence="7">
    <location>
        <begin position="916"/>
        <end position="940"/>
    </location>
</feature>
<dbReference type="InterPro" id="IPR029044">
    <property type="entry name" value="Nucleotide-diphossugar_trans"/>
</dbReference>
<keyword evidence="8" id="KW-0472">Membrane</keyword>
<dbReference type="Pfam" id="PF01607">
    <property type="entry name" value="CBM_14"/>
    <property type="match status" value="1"/>
</dbReference>
<dbReference type="CDD" id="cd10975">
    <property type="entry name" value="CE4_CDA_like_2"/>
    <property type="match status" value="1"/>
</dbReference>
<keyword evidence="5 8" id="KW-1133">Transmembrane helix</keyword>
<dbReference type="InterPro" id="IPR040911">
    <property type="entry name" value="Exostosin_GT47"/>
</dbReference>
<dbReference type="InterPro" id="IPR015338">
    <property type="entry name" value="GT64_dom"/>
</dbReference>
<feature type="region of interest" description="Disordered" evidence="7">
    <location>
        <begin position="1085"/>
        <end position="1107"/>
    </location>
</feature>
<protein>
    <submittedName>
        <fullName evidence="10">Exostosin-1</fullName>
    </submittedName>
</protein>
<feature type="transmembrane region" description="Helical" evidence="8">
    <location>
        <begin position="40"/>
        <end position="60"/>
    </location>
</feature>
<dbReference type="Pfam" id="PF09258">
    <property type="entry name" value="Glyco_transf_64"/>
    <property type="match status" value="1"/>
</dbReference>
<evidence type="ECO:0000313" key="10">
    <source>
        <dbReference type="EMBL" id="TGZ57508.1"/>
    </source>
</evidence>
<name>A0A4S2LAM6_9HYME</name>
<dbReference type="Gene3D" id="3.20.20.370">
    <property type="entry name" value="Glycoside hydrolase/deacetylase"/>
    <property type="match status" value="2"/>
</dbReference>
<gene>
    <name evidence="10" type="ORF">DBV15_02286</name>
</gene>
<keyword evidence="4 8" id="KW-0812">Transmembrane</keyword>
<evidence type="ECO:0000256" key="4">
    <source>
        <dbReference type="ARBA" id="ARBA00022692"/>
    </source>
</evidence>
<comment type="similarity">
    <text evidence="2">Belongs to the glycosyltransferase 47 family.</text>
</comment>
<organism evidence="10 11">
    <name type="scientific">Temnothorax longispinosus</name>
    <dbReference type="NCBI Taxonomy" id="300112"/>
    <lineage>
        <taxon>Eukaryota</taxon>
        <taxon>Metazoa</taxon>
        <taxon>Ecdysozoa</taxon>
        <taxon>Arthropoda</taxon>
        <taxon>Hexapoda</taxon>
        <taxon>Insecta</taxon>
        <taxon>Pterygota</taxon>
        <taxon>Neoptera</taxon>
        <taxon>Endopterygota</taxon>
        <taxon>Hymenoptera</taxon>
        <taxon>Apocrita</taxon>
        <taxon>Aculeata</taxon>
        <taxon>Formicoidea</taxon>
        <taxon>Formicidae</taxon>
        <taxon>Myrmicinae</taxon>
        <taxon>Temnothorax</taxon>
    </lineage>
</organism>
<dbReference type="Pfam" id="PF01522">
    <property type="entry name" value="Polysacc_deac_1"/>
    <property type="match status" value="1"/>
</dbReference>
<evidence type="ECO:0000256" key="7">
    <source>
        <dbReference type="SAM" id="MobiDB-lite"/>
    </source>
</evidence>
<dbReference type="InterPro" id="IPR011330">
    <property type="entry name" value="Glyco_hydro/deAcase_b/a-brl"/>
</dbReference>
<dbReference type="EMBL" id="QBLH01000142">
    <property type="protein sequence ID" value="TGZ57508.1"/>
    <property type="molecule type" value="Genomic_DNA"/>
</dbReference>
<dbReference type="PANTHER" id="PTHR45985:SF12">
    <property type="entry name" value="CHITIN DEACETYLASE-LIKE 5, ISOFORM B"/>
    <property type="match status" value="1"/>
</dbReference>
<dbReference type="GO" id="GO:0008061">
    <property type="term" value="F:chitin binding"/>
    <property type="evidence" value="ECO:0007669"/>
    <property type="project" value="InterPro"/>
</dbReference>
<feature type="compositionally biased region" description="Low complexity" evidence="7">
    <location>
        <begin position="1085"/>
        <end position="1096"/>
    </location>
</feature>
<feature type="domain" description="Chitin-binding type-2" evidence="9">
    <location>
        <begin position="861"/>
        <end position="916"/>
    </location>
</feature>
<reference evidence="10 11" key="1">
    <citation type="journal article" date="2019" name="Philos. Trans. R. Soc. Lond., B, Biol. Sci.">
        <title>Ant behaviour and brain gene expression of defending hosts depend on the ecological success of the intruding social parasite.</title>
        <authorList>
            <person name="Kaur R."/>
            <person name="Stoldt M."/>
            <person name="Jongepier E."/>
            <person name="Feldmeyer B."/>
            <person name="Menzel F."/>
            <person name="Bornberg-Bauer E."/>
            <person name="Foitzik S."/>
        </authorList>
    </citation>
    <scope>NUCLEOTIDE SEQUENCE [LARGE SCALE GENOMIC DNA]</scope>
    <source>
        <tissue evidence="10">Whole body</tissue>
    </source>
</reference>
<dbReference type="GO" id="GO:0005576">
    <property type="term" value="C:extracellular region"/>
    <property type="evidence" value="ECO:0007669"/>
    <property type="project" value="InterPro"/>
</dbReference>
<sequence>IQENRSDRILEGLLSHNDVLNYHISLYNLTVSTMQAKKRYLLLFVTCAFLGYCYFGGYRLKSEKWTGRSQLPYERLPSYLSLNEEFYDKDLKTSSGALAMSQRTRHCRMETCFDFTRCKQGFTVYVYPVEDVISPLYQKILNVITESRYYTSDPARACIFVLALDTLDRDPLSTEFVHNLPSKLLHLPYWNNGRNHLIFNLYSGTWPDYVEEALAFDVGYAMLAKASMSVFRHRPDFDVSIPLFGKQHPERGGDPGQALENNFPNNKKYVAAFKGKRYVHGIGSETRNALYHLHNGKDLVFVTTCRHGKAWRELQDEHCQQDNQEYDTYDYEILLMNATFCLVPRGRRLGSFRFLEALRSGCIPVILSNGWALPFHERIDWTQAVIFSDERLLLQIPDILRSVSNVQILKLRQQTQFLWERYFSSIEKIVFTVFENIRERLPWEGARERIVWNTSPGALTILPQFADSQQELPFSNSNPGNTFTAIIYSQLGSTAVLYRLLRSLAKSKYLDKIILMWNSDIPVPRKPRWQGIRASIHVVAVDGISQRFYPHPLIKTSAILSLDEDATLNTDEIDFAFTVWRSFPDRIVGYPARSHYWDDSKRSWGYTSKWTNDYSIILTGAAFYHRYYNTLYTELLSSTLHKTVEQSQNCEDILMNFLVSHVTRRPPIKVTQRKLYKDTTVAGIRSPWNDPDHFIQRQTCMNTFVAVFGYMPLLRSNMRLDPVLFKDSVSNLRKKYRQIELESREGGFGVNNARACQIARRARSGVGKSSGLGATRISSVKFHHLGPHPTPSLVIANVVPYIPHRGGGQPRARWWRPTGDHGGKMIIVSSVLLILAVVSRVGCQRITPRSARASRNEAVLEFECPEEFGYYPHPRDCTQYYVCVFGGALLESCTGGLMYSHDLQTCDWPRNVGCPEGHSSNKEAEEDPLLERTSVPTTESSRLAKTLASTVAPVLSKAYYSDPDQSYPYYTIYDDDVSIYKDDDYNQYTINQSVPVQQPNVKISEVNTKQYQKPKKVGVNEADKYNLNHDVQDYDIYENQAQLNKNKFRISDGQQYRTNVLSHPVVHVTTPNVIVDTFIPLTTSTQTPSTTSRPYTVNAPRRSRPTLKPSTEIVSKAQEFVDIYRYPPVRPAPIYPTPQVDKPAAKCRRDVCLLPDCSCGGSDIPGGIPNEQTPQIVLLTFDDAVNDLNKPLYSELFENGRKNPNGCPIAATFYVSHEWTDYSQVQNLYADGHEMASHTEIPQIVLLTFDDSVNDLNKGLYADLFEKGRKNPNGCPISASFYVSHEWTDYSQVQNLYASGHEIASHTVSHSFGEQFSARKWAREVAGQREILAAYGGVKLEDVRGMRAPFLSVGGNNMFKMLWDTNFTYDSSMPIYENRPPSWPYTLDYKLFHDCMIPPCPTRSYPGLWEVPMVMWQDLNGGRCSMGDACSNPPTPDGVYKMLIKNFERHYTTNRAPFGLFYHAAWFTQPHHKEGFLSFLDTIVAMDDVWVITNWQALQWIRNPTPLALLHTFEPFGCHYPDRPKKCNNPRVCNLWHKSGVRYMKTCQACPDIYPWTGKTGIRSSRIDNEVDAHE</sequence>